<dbReference type="Gene3D" id="3.40.50.300">
    <property type="entry name" value="P-loop containing nucleotide triphosphate hydrolases"/>
    <property type="match status" value="1"/>
</dbReference>
<evidence type="ECO:0000313" key="2">
    <source>
        <dbReference type="Proteomes" id="UP000015525"/>
    </source>
</evidence>
<organism evidence="1 2">
    <name type="scientific">Sphingobium quisquiliarum P25</name>
    <dbReference type="NCBI Taxonomy" id="1329909"/>
    <lineage>
        <taxon>Bacteria</taxon>
        <taxon>Pseudomonadati</taxon>
        <taxon>Pseudomonadota</taxon>
        <taxon>Alphaproteobacteria</taxon>
        <taxon>Sphingomonadales</taxon>
        <taxon>Sphingomonadaceae</taxon>
        <taxon>Sphingobium</taxon>
    </lineage>
</organism>
<dbReference type="PATRIC" id="fig|1329909.3.peg.80"/>
<proteinExistence type="predicted"/>
<dbReference type="SUPFAM" id="SSF52540">
    <property type="entry name" value="P-loop containing nucleoside triphosphate hydrolases"/>
    <property type="match status" value="1"/>
</dbReference>
<evidence type="ECO:0008006" key="3">
    <source>
        <dbReference type="Google" id="ProtNLM"/>
    </source>
</evidence>
<dbReference type="RefSeq" id="WP_021236430.1">
    <property type="nucleotide sequence ID" value="NZ_ATHO01000005.1"/>
</dbReference>
<evidence type="ECO:0000313" key="1">
    <source>
        <dbReference type="EMBL" id="EQB15034.1"/>
    </source>
</evidence>
<comment type="caution">
    <text evidence="1">The sequence shown here is derived from an EMBL/GenBank/DDBJ whole genome shotgun (WGS) entry which is preliminary data.</text>
</comment>
<dbReference type="InterPro" id="IPR027417">
    <property type="entry name" value="P-loop_NTPase"/>
</dbReference>
<reference evidence="1 2" key="1">
    <citation type="journal article" date="2013" name="Genome Announc.">
        <title>Draft Genome Sequence of Sphingobium quisquiliarum Strain P25T, a Novel Hexachlorocyclohexane (HCH)-Degrading Bacterium Isolated from an HCH Dumpsite.</title>
        <authorList>
            <person name="Kumar Singh A."/>
            <person name="Sangwan N."/>
            <person name="Sharma A."/>
            <person name="Gupta V."/>
            <person name="Khurana J.P."/>
            <person name="Lal R."/>
        </authorList>
    </citation>
    <scope>NUCLEOTIDE SEQUENCE [LARGE SCALE GENOMIC DNA]</scope>
    <source>
        <strain evidence="1 2">P25</strain>
    </source>
</reference>
<dbReference type="AlphaFoldDB" id="T0IZB6"/>
<dbReference type="Proteomes" id="UP000015525">
    <property type="component" value="Unassembled WGS sequence"/>
</dbReference>
<protein>
    <recommendedName>
        <fullName evidence="3">CobQ/CobB/MinD/ParA nucleotide binding domain-containing protein</fullName>
    </recommendedName>
</protein>
<sequence length="289" mass="31069">MSNLTTLLFIIIVSNAGGEGKTLLAQLIQALLQLAGEPVIMLDGDAGNQAARVADDDAKVVGWGVPAIKARDIVAATKHAHVILDLGANSLASAREIVELLPALRTFYAEEGYRTVAFMPVSTNKLGAIEAIKRLAPKIEGFEKLFVKVNRDKSRAFEGTLEGSDVVELGHLRPGFQAYIRQPGQTMANAVSHPAGGFGLAAIHVAEWMRRFAVQKPVLDVLGSVPPVLDRHDRPFDVPGFAVDLLKHATDAALTENFRRTRIMNAIAKVGFTPEGLRKVAVLLESGNL</sequence>
<dbReference type="EMBL" id="ATHO01000005">
    <property type="protein sequence ID" value="EQB15034.1"/>
    <property type="molecule type" value="Genomic_DNA"/>
</dbReference>
<keyword evidence="2" id="KW-1185">Reference proteome</keyword>
<gene>
    <name evidence="1" type="ORF">L288_00455</name>
</gene>
<accession>T0IZB6</accession>
<name>T0IZB6_9SPHN</name>